<protein>
    <submittedName>
        <fullName evidence="2">Uncharacterized protein</fullName>
    </submittedName>
</protein>
<sequence length="103" mass="11448">MSKRAPNKKFNELDINNRSFRSLPQPNKLSNPKRVKEWCAGNDASLQIALSFRVDIPPVMKLCIDERPVIDSPLLSIDSSEAAAVEALTWEGPKLLSGLLKAF</sequence>
<accession>A0A8T0FT99</accession>
<keyword evidence="3" id="KW-1185">Reference proteome</keyword>
<dbReference type="Proteomes" id="UP000807504">
    <property type="component" value="Unassembled WGS sequence"/>
</dbReference>
<dbReference type="AlphaFoldDB" id="A0A8T0FT99"/>
<reference evidence="2" key="1">
    <citation type="journal article" date="2020" name="bioRxiv">
        <title>Chromosome-level reference genome of the European wasp spider Argiope bruennichi: a resource for studies on range expansion and evolutionary adaptation.</title>
        <authorList>
            <person name="Sheffer M.M."/>
            <person name="Hoppe A."/>
            <person name="Krehenwinkel H."/>
            <person name="Uhl G."/>
            <person name="Kuss A.W."/>
            <person name="Jensen L."/>
            <person name="Jensen C."/>
            <person name="Gillespie R.G."/>
            <person name="Hoff K.J."/>
            <person name="Prost S."/>
        </authorList>
    </citation>
    <scope>NUCLEOTIDE SEQUENCE</scope>
</reference>
<comment type="caution">
    <text evidence="2">The sequence shown here is derived from an EMBL/GenBank/DDBJ whole genome shotgun (WGS) entry which is preliminary data.</text>
</comment>
<evidence type="ECO:0000256" key="1">
    <source>
        <dbReference type="SAM" id="MobiDB-lite"/>
    </source>
</evidence>
<reference evidence="2" key="2">
    <citation type="submission" date="2020-06" db="EMBL/GenBank/DDBJ databases">
        <authorList>
            <person name="Sheffer M."/>
        </authorList>
    </citation>
    <scope>NUCLEOTIDE SEQUENCE</scope>
</reference>
<feature type="region of interest" description="Disordered" evidence="1">
    <location>
        <begin position="1"/>
        <end position="32"/>
    </location>
</feature>
<evidence type="ECO:0000313" key="3">
    <source>
        <dbReference type="Proteomes" id="UP000807504"/>
    </source>
</evidence>
<name>A0A8T0FT99_ARGBR</name>
<proteinExistence type="predicted"/>
<gene>
    <name evidence="2" type="ORF">HNY73_002021</name>
</gene>
<feature type="compositionally biased region" description="Polar residues" evidence="1">
    <location>
        <begin position="14"/>
        <end position="30"/>
    </location>
</feature>
<evidence type="ECO:0000313" key="2">
    <source>
        <dbReference type="EMBL" id="KAF8793996.1"/>
    </source>
</evidence>
<dbReference type="EMBL" id="JABXBU010000002">
    <property type="protein sequence ID" value="KAF8793996.1"/>
    <property type="molecule type" value="Genomic_DNA"/>
</dbReference>
<organism evidence="2 3">
    <name type="scientific">Argiope bruennichi</name>
    <name type="common">Wasp spider</name>
    <name type="synonym">Aranea bruennichi</name>
    <dbReference type="NCBI Taxonomy" id="94029"/>
    <lineage>
        <taxon>Eukaryota</taxon>
        <taxon>Metazoa</taxon>
        <taxon>Ecdysozoa</taxon>
        <taxon>Arthropoda</taxon>
        <taxon>Chelicerata</taxon>
        <taxon>Arachnida</taxon>
        <taxon>Araneae</taxon>
        <taxon>Araneomorphae</taxon>
        <taxon>Entelegynae</taxon>
        <taxon>Araneoidea</taxon>
        <taxon>Araneidae</taxon>
        <taxon>Argiope</taxon>
    </lineage>
</organism>